<dbReference type="EMBL" id="KP212145">
    <property type="protein sequence ID" value="ALC79571.1"/>
    <property type="molecule type" value="Genomic_DNA"/>
</dbReference>
<evidence type="ECO:0000313" key="2">
    <source>
        <dbReference type="EMBL" id="ALC79571.1"/>
    </source>
</evidence>
<dbReference type="PANTHER" id="PTHR43135">
    <property type="entry name" value="ALPHA-D-RIBOSE 1-METHYLPHOSPHONATE 5-TRIPHOSPHATE DIPHOSPHATASE"/>
    <property type="match status" value="1"/>
</dbReference>
<dbReference type="SUPFAM" id="SSF51556">
    <property type="entry name" value="Metallo-dependent hydrolases"/>
    <property type="match status" value="1"/>
</dbReference>
<protein>
    <submittedName>
        <fullName evidence="2">Phosphotriesterase</fullName>
        <ecNumber evidence="2">3.1.8.1</ecNumber>
    </submittedName>
</protein>
<dbReference type="Pfam" id="PF01979">
    <property type="entry name" value="Amidohydro_1"/>
    <property type="match status" value="2"/>
</dbReference>
<dbReference type="InterPro" id="IPR051781">
    <property type="entry name" value="Metallo-dep_Hydrolase"/>
</dbReference>
<dbReference type="EC" id="3.1.8.1" evidence="2"/>
<dbReference type="GO" id="GO:0004063">
    <property type="term" value="F:aryldialkylphosphatase activity"/>
    <property type="evidence" value="ECO:0007669"/>
    <property type="project" value="UniProtKB-EC"/>
</dbReference>
<dbReference type="SUPFAM" id="SSF51338">
    <property type="entry name" value="Composite domain of metallo-dependent hydrolases"/>
    <property type="match status" value="1"/>
</dbReference>
<accession>A0A141FA99</accession>
<reference evidence="2" key="2">
    <citation type="journal article" date="2015" name="Nat. Commun.">
        <title>Ultrahigh-throughput discovery of promiscuous enzymes by picodroplet functional metagenomics.</title>
        <authorList>
            <person name="Colin P.Y."/>
            <person name="Kintses B."/>
            <person name="Gielen F."/>
            <person name="Miton C.M."/>
            <person name="Fischer G."/>
            <person name="Mohamed M.F."/>
            <person name="Hyvonen M."/>
            <person name="Morgavi D.P."/>
            <person name="Janssen D.B."/>
            <person name="Hollfelder F."/>
        </authorList>
    </citation>
    <scope>NUCLEOTIDE SEQUENCE</scope>
</reference>
<dbReference type="InterPro" id="IPR011059">
    <property type="entry name" value="Metal-dep_hydrolase_composite"/>
</dbReference>
<dbReference type="InterPro" id="IPR032466">
    <property type="entry name" value="Metal_Hydrolase"/>
</dbReference>
<dbReference type="Gene3D" id="3.40.50.10910">
    <property type="entry name" value="Amidohydrolase"/>
    <property type="match status" value="1"/>
</dbReference>
<keyword evidence="2" id="KW-0378">Hydrolase</keyword>
<sequence length="541" mass="61044">MTDAIRPPDGTLPGDEISVTMTARGMPPIEPGTPRDRGQGPFKRMVLRGATVIDGTGAPPNGPVDIVIENNRIKDIILVGVPKMTIDPSRRPPEGDFEIDCHGKWVTPGFIDCHVHTGIFLHAANGEQAPADYVYKLWLAHGITTVRDMGSMNGLGWTLQQKAASEANEIVAPRIMAYAYFPAVDEWLKVIHTPEEGRKWMRGVAERGADGVKFFGAPPAMFKAALDESKKVGLRTGCHHQHMALSSLNALTTAGWGLTSTEHFYGVPEAMFERTRVQPYPPNYQFMDEYVRYNSSSQNFLHAAEPGSAKWNETLDRFIDLDHTFVPTLAILEANRDLMRARRADWHDKYTHKNVWDYFEPQRGGHGSYWYEWSTRNEVEWKEHFRRWSAFVRDYKNKGGRVCPASDAGFIYQIYGFGYIRDLEWFYEAGFHPLEIIRAATLSGAELLGITEETGTVTIGKCADLLIHEQNPLEDLKYLYGTGALRLNDEKGATEWRRGLKYTIRNGVVYDTAELLTDVREIVAQSWQGETIDTKLGQDRA</sequence>
<gene>
    <name evidence="2" type="primary">p88.1</name>
</gene>
<feature type="domain" description="Amidohydrolase-related" evidence="1">
    <location>
        <begin position="105"/>
        <end position="265"/>
    </location>
</feature>
<dbReference type="Gene3D" id="3.20.20.140">
    <property type="entry name" value="Metal-dependent hydrolases"/>
    <property type="match status" value="1"/>
</dbReference>
<dbReference type="PANTHER" id="PTHR43135:SF3">
    <property type="entry name" value="ALPHA-D-RIBOSE 1-METHYLPHOSPHONATE 5-TRIPHOSPHATE DIPHOSPHATASE"/>
    <property type="match status" value="1"/>
</dbReference>
<feature type="domain" description="Amidohydrolase-related" evidence="1">
    <location>
        <begin position="423"/>
        <end position="478"/>
    </location>
</feature>
<name>A0A141FA99_9ZZZZ</name>
<reference evidence="2" key="1">
    <citation type="submission" date="2014-11" db="EMBL/GenBank/DDBJ databases">
        <authorList>
            <person name="Zhu J."/>
            <person name="Qi W."/>
            <person name="Song R."/>
        </authorList>
    </citation>
    <scope>NUCLEOTIDE SEQUENCE</scope>
</reference>
<dbReference type="InterPro" id="IPR006680">
    <property type="entry name" value="Amidohydro-rel"/>
</dbReference>
<dbReference type="Gene3D" id="3.30.110.90">
    <property type="entry name" value="Amidohydrolase"/>
    <property type="match status" value="1"/>
</dbReference>
<dbReference type="GO" id="GO:0016810">
    <property type="term" value="F:hydrolase activity, acting on carbon-nitrogen (but not peptide) bonds"/>
    <property type="evidence" value="ECO:0007669"/>
    <property type="project" value="InterPro"/>
</dbReference>
<organism evidence="2">
    <name type="scientific">uncultured organism</name>
    <dbReference type="NCBI Taxonomy" id="155900"/>
    <lineage>
        <taxon>unclassified sequences</taxon>
        <taxon>environmental samples</taxon>
    </lineage>
</organism>
<proteinExistence type="predicted"/>
<evidence type="ECO:0000259" key="1">
    <source>
        <dbReference type="Pfam" id="PF01979"/>
    </source>
</evidence>
<dbReference type="AlphaFoldDB" id="A0A141FA99"/>
<dbReference type="Gene3D" id="2.30.40.10">
    <property type="entry name" value="Urease, subunit C, domain 1"/>
    <property type="match status" value="2"/>
</dbReference>